<dbReference type="Pfam" id="PF00400">
    <property type="entry name" value="WD40"/>
    <property type="match status" value="3"/>
</dbReference>
<evidence type="ECO:0000259" key="5">
    <source>
        <dbReference type="Pfam" id="PF24883"/>
    </source>
</evidence>
<keyword evidence="1 3" id="KW-0853">WD repeat</keyword>
<dbReference type="InterPro" id="IPR058056">
    <property type="entry name" value="WH_TANC1/2"/>
</dbReference>
<dbReference type="Gene3D" id="2.130.10.10">
    <property type="entry name" value="YVTN repeat-like/Quinoprotein amine dehydrogenase"/>
    <property type="match status" value="3"/>
</dbReference>
<keyword evidence="8" id="KW-1185">Reference proteome</keyword>
<evidence type="ECO:0000256" key="1">
    <source>
        <dbReference type="ARBA" id="ARBA00022574"/>
    </source>
</evidence>
<organism evidence="7 8">
    <name type="scientific">Serendipita indica (strain DSM 11827)</name>
    <name type="common">Root endophyte fungus</name>
    <name type="synonym">Piriformospora indica</name>
    <dbReference type="NCBI Taxonomy" id="1109443"/>
    <lineage>
        <taxon>Eukaryota</taxon>
        <taxon>Fungi</taxon>
        <taxon>Dikarya</taxon>
        <taxon>Basidiomycota</taxon>
        <taxon>Agaricomycotina</taxon>
        <taxon>Agaricomycetes</taxon>
        <taxon>Sebacinales</taxon>
        <taxon>Serendipitaceae</taxon>
        <taxon>Serendipita</taxon>
    </lineage>
</organism>
<accession>G4TQ91</accession>
<comment type="caution">
    <text evidence="7">The sequence shown here is derived from an EMBL/GenBank/DDBJ whole genome shotgun (WGS) entry which is preliminary data.</text>
</comment>
<dbReference type="OrthoDB" id="5967843at2759"/>
<feature type="repeat" description="WD" evidence="3">
    <location>
        <begin position="1242"/>
        <end position="1279"/>
    </location>
</feature>
<dbReference type="Gene3D" id="3.40.50.300">
    <property type="entry name" value="P-loop containing nucleotide triphosphate hydrolases"/>
    <property type="match status" value="1"/>
</dbReference>
<dbReference type="PROSITE" id="PS50294">
    <property type="entry name" value="WD_REPEATS_REGION"/>
    <property type="match status" value="2"/>
</dbReference>
<evidence type="ECO:0000256" key="3">
    <source>
        <dbReference type="PROSITE-ProRule" id="PRU00221"/>
    </source>
</evidence>
<dbReference type="InterPro" id="IPR056884">
    <property type="entry name" value="NPHP3-like_N"/>
</dbReference>
<reference evidence="7 8" key="1">
    <citation type="journal article" date="2011" name="PLoS Pathog.">
        <title>Endophytic Life Strategies Decoded by Genome and Transcriptome Analyses of the Mutualistic Root Symbiont Piriformospora indica.</title>
        <authorList>
            <person name="Zuccaro A."/>
            <person name="Lahrmann U."/>
            <person name="Guldener U."/>
            <person name="Langen G."/>
            <person name="Pfiffi S."/>
            <person name="Biedenkopf D."/>
            <person name="Wong P."/>
            <person name="Samans B."/>
            <person name="Grimm C."/>
            <person name="Basiewicz M."/>
            <person name="Murat C."/>
            <person name="Martin F."/>
            <person name="Kogel K.H."/>
        </authorList>
    </citation>
    <scope>NUCLEOTIDE SEQUENCE [LARGE SCALE GENOMIC DNA]</scope>
    <source>
        <strain evidence="7 8">DSM 11827</strain>
    </source>
</reference>
<dbReference type="Pfam" id="PF25521">
    <property type="entry name" value="WHD_TANC1"/>
    <property type="match status" value="1"/>
</dbReference>
<protein>
    <submittedName>
        <fullName evidence="7">Uncharacterized protein</fullName>
    </submittedName>
</protein>
<dbReference type="CDD" id="cd00200">
    <property type="entry name" value="WD40"/>
    <property type="match status" value="1"/>
</dbReference>
<dbReference type="SUPFAM" id="SSF52540">
    <property type="entry name" value="P-loop containing nucleoside triphosphate hydrolases"/>
    <property type="match status" value="1"/>
</dbReference>
<evidence type="ECO:0000256" key="2">
    <source>
        <dbReference type="ARBA" id="ARBA00022737"/>
    </source>
</evidence>
<dbReference type="eggNOG" id="KOG0266">
    <property type="taxonomic scope" value="Eukaryota"/>
</dbReference>
<evidence type="ECO:0000259" key="6">
    <source>
        <dbReference type="Pfam" id="PF25521"/>
    </source>
</evidence>
<feature type="domain" description="Nephrocystin 3-like N-terminal" evidence="5">
    <location>
        <begin position="437"/>
        <end position="595"/>
    </location>
</feature>
<feature type="repeat" description="WD" evidence="3">
    <location>
        <begin position="1024"/>
        <end position="1065"/>
    </location>
</feature>
<proteinExistence type="predicted"/>
<dbReference type="Proteomes" id="UP000007148">
    <property type="component" value="Unassembled WGS sequence"/>
</dbReference>
<dbReference type="PANTHER" id="PTHR19848:SF8">
    <property type="entry name" value="F-BOX AND WD REPEAT DOMAIN CONTAINING 7"/>
    <property type="match status" value="1"/>
</dbReference>
<feature type="region of interest" description="Disordered" evidence="4">
    <location>
        <begin position="23"/>
        <end position="62"/>
    </location>
</feature>
<dbReference type="Pfam" id="PF24883">
    <property type="entry name" value="NPHP3_N"/>
    <property type="match status" value="1"/>
</dbReference>
<dbReference type="SMART" id="SM00320">
    <property type="entry name" value="WD40"/>
    <property type="match status" value="7"/>
</dbReference>
<dbReference type="SUPFAM" id="SSF50978">
    <property type="entry name" value="WD40 repeat-like"/>
    <property type="match status" value="2"/>
</dbReference>
<dbReference type="EMBL" id="CAFZ01000229">
    <property type="protein sequence ID" value="CCA73484.1"/>
    <property type="molecule type" value="Genomic_DNA"/>
</dbReference>
<evidence type="ECO:0000313" key="7">
    <source>
        <dbReference type="EMBL" id="CCA73484.1"/>
    </source>
</evidence>
<dbReference type="InParanoid" id="G4TQ91"/>
<sequence length="1566" mass="174097">MKRIRRILCCDCQKDVENVARQTSKDGNDASITPNNKFTLKDDHKAVNDASKDPNSDASKQRNIERAHEVLMTLKEVSELSEFLGPLKLISGMVGKGLELKMASVRNKSAWSSLKLTLERHIAVFEQQRQLLADGDKRQNQNIIGILDEYTSALTDILAQVLEGMGISESDVPPGMRSIFQSLQRKIRKIGTAGTEADQIAGLLNELDAIFKRLSVSLGFRAAVELQAIRFQLNQDDRARVLSKVVSLGDHLQNITGAVPVDTGVDLLLQAFPMLQAILLTGNSNESVLKLHDILGEHQKTLTLLLKQYVRADLAPDADSPLPQRLIEYTHELQVSVVSVLILYGIAPQEVSLSSPTFSNAVGLTSNDSEWIQLQSALERISIAFFAYLEPVLRAGIRPKKQTLRRYSTRIDDGKDISPFGRQHAECLEGTRAKSLQEIETWASQSSPSSRIYYLCDQAGTGKSTIAHTIANTWEREGRLAARFFFSRGTARTSTGSDLCYYIALNLMERYTQLRRDLENTISSAISRDQPIPVQWKIFVAGPLASIQTSNPNIIVVDALDECDSGREDVLRCILSTFGHTSTVASSFRFFFTTRPNQDLHILNNQVAVISTLQQTIEQQRQTEADIHHYILHQFSKLNTAGLAANAAGRLAAHSRGLFIFASTACSMLKRSIDPVATLNFILSDGEFTGLDGIYRGILTRAIPNEPGSHEAVQQILSVILATQETLSRETIEALSVNPHATRRTLEQLGSVISNGEKDELVYIIHPTFREFLLHASRSKQFAVNIHVGHRILARRSLQLLHDHLQVDICHVFKPGLPFPLRKDVDNLEGRLVEYTTPELRYAASYGMAHAIVALYLTDVYKMVRQVFMTRLLAWIELVSILDNVPAAMFGTKSLLEALKAVNKLPEFVSESADVERCADILQFFRTNQGIIQASHLHVYTSAMLFYPRDSHISRRYFTAVQFPLPILRASIKHTVQGLLVLRGHTDDIVCVTFSPDGRRIASGSRDHIVQIWAADTGALLRTLHECHRSILALLFIPNTRYLLVASDDGTVRQWNLQPDQPTGELWFSHSAPVISLLFCESRQEVICASIDGKLFGLRRESQCVSWVLAGDDVENAGSIALSSDGKYLVKASQPSLHVWDLSQTSAQPISCLVQLSSVEADSIRGIRAVFIPDSHSLVIASESKTMKAWDLDTGALLWARDADATLVSVLGDRKRILFVTESHPSVLRLWDAEEKEGPRAFHGHTGAITSIATSNGENKQSFVSGSQDGTTRVWDANTFLCDDGPAQDEQSRIVSLALSKDGLSLLLTNEHNRIQLWRADGDGMEMERVVHLRCPRDCASLDYRTASFHPVHPYLVVSISEESSLVVYDLHTSEFIHRIDLQADSQDLDSINHITFSSDGSLMALTHSLLISIWRIDDILTSQPTLLYSDQATKMAEGPISSIFHPSNQYIVSCHQAWQIPTPASSMLSAQRTVRPSTGFERLKGDELERVLSEAHPIRIRWDHAHQLNWIDLGQPVRQSIAIPVDFVITATTFAVDKVAFGSKDGRVVVLDASPILDRSDSLVQ</sequence>
<dbReference type="InterPro" id="IPR027417">
    <property type="entry name" value="P-loop_NTPase"/>
</dbReference>
<evidence type="ECO:0000256" key="4">
    <source>
        <dbReference type="SAM" id="MobiDB-lite"/>
    </source>
</evidence>
<evidence type="ECO:0000313" key="8">
    <source>
        <dbReference type="Proteomes" id="UP000007148"/>
    </source>
</evidence>
<keyword evidence="2" id="KW-0677">Repeat</keyword>
<dbReference type="PANTHER" id="PTHR19848">
    <property type="entry name" value="WD40 REPEAT PROTEIN"/>
    <property type="match status" value="1"/>
</dbReference>
<feature type="repeat" description="WD" evidence="3">
    <location>
        <begin position="982"/>
        <end position="1023"/>
    </location>
</feature>
<dbReference type="InterPro" id="IPR036322">
    <property type="entry name" value="WD40_repeat_dom_sf"/>
</dbReference>
<dbReference type="InterPro" id="IPR015943">
    <property type="entry name" value="WD40/YVTN_repeat-like_dom_sf"/>
</dbReference>
<dbReference type="STRING" id="1109443.G4TQ91"/>
<gene>
    <name evidence="7" type="ORF">PIIN_07437</name>
</gene>
<dbReference type="InterPro" id="IPR001680">
    <property type="entry name" value="WD40_rpt"/>
</dbReference>
<dbReference type="HOGENOM" id="CLU_000288_6_3_1"/>
<dbReference type="PROSITE" id="PS50082">
    <property type="entry name" value="WD_REPEATS_2"/>
    <property type="match status" value="3"/>
</dbReference>
<name>G4TQ91_SERID</name>
<feature type="compositionally biased region" description="Basic and acidic residues" evidence="4">
    <location>
        <begin position="39"/>
        <end position="62"/>
    </location>
</feature>
<feature type="domain" description="TANC1/2-like winged helix" evidence="6">
    <location>
        <begin position="709"/>
        <end position="796"/>
    </location>
</feature>